<feature type="compositionally biased region" description="Low complexity" evidence="1">
    <location>
        <begin position="15"/>
        <end position="24"/>
    </location>
</feature>
<accession>F8NUD6</accession>
<evidence type="ECO:0000313" key="3">
    <source>
        <dbReference type="EMBL" id="EGO25848.1"/>
    </source>
</evidence>
<feature type="region of interest" description="Disordered" evidence="1">
    <location>
        <begin position="358"/>
        <end position="391"/>
    </location>
</feature>
<protein>
    <recommendedName>
        <fullName evidence="2">DUF6532 domain-containing protein</fullName>
    </recommendedName>
</protein>
<dbReference type="KEGG" id="sla:SERLADRAFT_437570"/>
<name>F8NUD6_SERL9</name>
<dbReference type="Pfam" id="PF20149">
    <property type="entry name" value="DUF6532"/>
    <property type="match status" value="1"/>
</dbReference>
<dbReference type="EMBL" id="GL945433">
    <property type="protein sequence ID" value="EGO25848.1"/>
    <property type="molecule type" value="Genomic_DNA"/>
</dbReference>
<dbReference type="HOGENOM" id="CLU_387873_0_0_1"/>
<proteinExistence type="predicted"/>
<feature type="region of interest" description="Disordered" evidence="1">
    <location>
        <begin position="423"/>
        <end position="453"/>
    </location>
</feature>
<feature type="domain" description="DUF6532" evidence="2">
    <location>
        <begin position="479"/>
        <end position="682"/>
    </location>
</feature>
<evidence type="ECO:0000259" key="2">
    <source>
        <dbReference type="Pfam" id="PF20149"/>
    </source>
</evidence>
<feature type="region of interest" description="Disordered" evidence="1">
    <location>
        <begin position="1"/>
        <end position="24"/>
    </location>
</feature>
<sequence length="712" mass="78798">MYHDFQVNLNPSLNPTTQSPQQSSFQIVNYRRGELKLSHPILRKEHRLQIEGEGKGVGEGVEISVQWEDLERIKGEVGLVRHPGGSKKGQGKSPERRTHLTAVQLSHLPRPIFDSSIHISRTLTPHTATARADFYEVPIQSSFDFSHPSVADPWSGNLTQPFNNARDSSPDADVEDSVDFYQHMQEDQAPDNQIDKEIESQMPDSVLAPDFSSTQQHIVFDDLTYSASGQYSYQNPAIQLPAPPTSSNIIALSSASSQGWDSAPRAPSSYIQQPVLQPLPMAPPMHLQPPQPPAYIAPGSYIQPQRSAYIAPPPYVMASLHPPNPASSAPAPVHSVPLSHPPNPTSFVPAPIHVASLLHPPNPASSAPQQAPQRNIQSGGQPVALGRREGPRRGGFVLNQVITEHGPERDIVNKYRKKNCAAPLPSMSSFSHVREHSGSSEKPSTCRQSKRRKNNTEGYFHLTSATVKRASDRLRIHTIKIEAMPENQFAEAEKVLEEVLKELNSPCKGNDMDHHPDDIKEQVARHFPEVLNLTIMNTMYGTRGNFKSSASSMCKDVYGLCLPADNMWDITVSETEFTKDRVVNLLKKPNRALLHGGIGHNGKCQYFQHPAVINIILDVLYKVKTGLGHIFSSQLGPLAAHVTIALAATALYAVLKELKTGVFEPTDFSVNAFRKFYKEMSSLIFDTILQDNDLKEDYLEFLAFVVARGILM</sequence>
<dbReference type="InterPro" id="IPR045341">
    <property type="entry name" value="DUF6532"/>
</dbReference>
<organism>
    <name type="scientific">Serpula lacrymans var. lacrymans (strain S7.9)</name>
    <name type="common">Dry rot fungus</name>
    <dbReference type="NCBI Taxonomy" id="578457"/>
    <lineage>
        <taxon>Eukaryota</taxon>
        <taxon>Fungi</taxon>
        <taxon>Dikarya</taxon>
        <taxon>Basidiomycota</taxon>
        <taxon>Agaricomycotina</taxon>
        <taxon>Agaricomycetes</taxon>
        <taxon>Agaricomycetidae</taxon>
        <taxon>Boletales</taxon>
        <taxon>Coniophorineae</taxon>
        <taxon>Serpulaceae</taxon>
        <taxon>Serpula</taxon>
    </lineage>
</organism>
<dbReference type="RefSeq" id="XP_007317970.1">
    <property type="nucleotide sequence ID" value="XM_007317908.1"/>
</dbReference>
<dbReference type="AlphaFoldDB" id="F8NUD6"/>
<feature type="compositionally biased region" description="Low complexity" evidence="1">
    <location>
        <begin position="364"/>
        <end position="373"/>
    </location>
</feature>
<gene>
    <name evidence="3" type="ORF">SERLADRAFT_437570</name>
</gene>
<dbReference type="GeneID" id="18814887"/>
<evidence type="ECO:0000256" key="1">
    <source>
        <dbReference type="SAM" id="MobiDB-lite"/>
    </source>
</evidence>
<reference evidence="3" key="1">
    <citation type="submission" date="2011-04" db="EMBL/GenBank/DDBJ databases">
        <title>Evolution of plant cell wall degrading machinery underlies the functional diversity of forest fungi.</title>
        <authorList>
            <consortium name="US DOE Joint Genome Institute (JGI-PGF)"/>
            <person name="Eastwood D.C."/>
            <person name="Floudas D."/>
            <person name="Binder M."/>
            <person name="Majcherczyk A."/>
            <person name="Schneider P."/>
            <person name="Aerts A."/>
            <person name="Asiegbu F.O."/>
            <person name="Baker S.E."/>
            <person name="Barry K."/>
            <person name="Bendiksby M."/>
            <person name="Blumentritt M."/>
            <person name="Coutinho P.M."/>
            <person name="Cullen D."/>
            <person name="Cullen D."/>
            <person name="Gathman A."/>
            <person name="Goodell B."/>
            <person name="Henrissat B."/>
            <person name="Ihrmark K."/>
            <person name="Kauserud H."/>
            <person name="Kohler A."/>
            <person name="LaButti K."/>
            <person name="Lapidus A."/>
            <person name="Lavin J.L."/>
            <person name="Lee Y.-H."/>
            <person name="Lindquist E."/>
            <person name="Lilly W."/>
            <person name="Lucas S."/>
            <person name="Morin E."/>
            <person name="Murat C."/>
            <person name="Oguiza J.A."/>
            <person name="Park J."/>
            <person name="Pisabarro A.G."/>
            <person name="Riley R."/>
            <person name="Rosling A."/>
            <person name="Salamov A."/>
            <person name="Schmidt O."/>
            <person name="Schmutz J."/>
            <person name="Skrede I."/>
            <person name="Stenlid J."/>
            <person name="Wiebenga A."/>
            <person name="Xie X."/>
            <person name="Kues U."/>
            <person name="Hibbett D.S."/>
            <person name="Hoffmeister D."/>
            <person name="Hogberg N."/>
            <person name="Martin F."/>
            <person name="Grigoriev I.V."/>
            <person name="Watkinson S.C."/>
        </authorList>
    </citation>
    <scope>NUCLEOTIDE SEQUENCE</scope>
    <source>
        <strain evidence="3">S7.9</strain>
    </source>
</reference>
<dbReference type="Proteomes" id="UP000008064">
    <property type="component" value="Unassembled WGS sequence"/>
</dbReference>